<feature type="compositionally biased region" description="Acidic residues" evidence="1">
    <location>
        <begin position="81"/>
        <end position="90"/>
    </location>
</feature>
<evidence type="ECO:0000313" key="2">
    <source>
        <dbReference type="EMBL" id="KAI9259003.1"/>
    </source>
</evidence>
<reference evidence="2" key="1">
    <citation type="journal article" date="2022" name="IScience">
        <title>Evolution of zygomycete secretomes and the origins of terrestrial fungal ecologies.</title>
        <authorList>
            <person name="Chang Y."/>
            <person name="Wang Y."/>
            <person name="Mondo S."/>
            <person name="Ahrendt S."/>
            <person name="Andreopoulos W."/>
            <person name="Barry K."/>
            <person name="Beard J."/>
            <person name="Benny G.L."/>
            <person name="Blankenship S."/>
            <person name="Bonito G."/>
            <person name="Cuomo C."/>
            <person name="Desiro A."/>
            <person name="Gervers K.A."/>
            <person name="Hundley H."/>
            <person name="Kuo A."/>
            <person name="LaButti K."/>
            <person name="Lang B.F."/>
            <person name="Lipzen A."/>
            <person name="O'Donnell K."/>
            <person name="Pangilinan J."/>
            <person name="Reynolds N."/>
            <person name="Sandor L."/>
            <person name="Smith M.E."/>
            <person name="Tsang A."/>
            <person name="Grigoriev I.V."/>
            <person name="Stajich J.E."/>
            <person name="Spatafora J.W."/>
        </authorList>
    </citation>
    <scope>NUCLEOTIDE SEQUENCE</scope>
    <source>
        <strain evidence="2">RSA 2281</strain>
    </source>
</reference>
<reference evidence="2" key="2">
    <citation type="submission" date="2023-02" db="EMBL/GenBank/DDBJ databases">
        <authorList>
            <consortium name="DOE Joint Genome Institute"/>
            <person name="Mondo S.J."/>
            <person name="Chang Y."/>
            <person name="Wang Y."/>
            <person name="Ahrendt S."/>
            <person name="Andreopoulos W."/>
            <person name="Barry K."/>
            <person name="Beard J."/>
            <person name="Benny G.L."/>
            <person name="Blankenship S."/>
            <person name="Bonito G."/>
            <person name="Cuomo C."/>
            <person name="Desiro A."/>
            <person name="Gervers K.A."/>
            <person name="Hundley H."/>
            <person name="Kuo A."/>
            <person name="LaButti K."/>
            <person name="Lang B.F."/>
            <person name="Lipzen A."/>
            <person name="O'Donnell K."/>
            <person name="Pangilinan J."/>
            <person name="Reynolds N."/>
            <person name="Sandor L."/>
            <person name="Smith M.W."/>
            <person name="Tsang A."/>
            <person name="Grigoriev I.V."/>
            <person name="Stajich J.E."/>
            <person name="Spatafora J.W."/>
        </authorList>
    </citation>
    <scope>NUCLEOTIDE SEQUENCE</scope>
    <source>
        <strain evidence="2">RSA 2281</strain>
    </source>
</reference>
<keyword evidence="3" id="KW-1185">Reference proteome</keyword>
<feature type="region of interest" description="Disordered" evidence="1">
    <location>
        <begin position="37"/>
        <end position="108"/>
    </location>
</feature>
<evidence type="ECO:0000313" key="3">
    <source>
        <dbReference type="Proteomes" id="UP001209540"/>
    </source>
</evidence>
<comment type="caution">
    <text evidence="2">The sequence shown here is derived from an EMBL/GenBank/DDBJ whole genome shotgun (WGS) entry which is preliminary data.</text>
</comment>
<evidence type="ECO:0000256" key="1">
    <source>
        <dbReference type="SAM" id="MobiDB-lite"/>
    </source>
</evidence>
<dbReference type="AlphaFoldDB" id="A0AAD5JXR1"/>
<name>A0AAD5JXR1_9FUNG</name>
<protein>
    <submittedName>
        <fullName evidence="2">Uncharacterized protein</fullName>
    </submittedName>
</protein>
<accession>A0AAD5JXR1</accession>
<dbReference type="Proteomes" id="UP001209540">
    <property type="component" value="Unassembled WGS sequence"/>
</dbReference>
<sequence length="163" mass="18738">MKNNSALVTNNTSTRKRRYIAKRLGSAMTVGFAPLKRKYSNDHNHNNENSNSHNSQDTDGSERDTKRRTMHPTYDNPMQLMEDDDEELDENMSTTSSSTTTAMSKDIYITRSGRQVRPMVMKEPSSEDLYEEYEYDDGNDNTESIKIKNQGKIKILRGGKEEK</sequence>
<proteinExistence type="predicted"/>
<dbReference type="EMBL" id="JAIXMP010000018">
    <property type="protein sequence ID" value="KAI9259003.1"/>
    <property type="molecule type" value="Genomic_DNA"/>
</dbReference>
<gene>
    <name evidence="2" type="ORF">BDA99DRAFT_106714</name>
</gene>
<organism evidence="2 3">
    <name type="scientific">Phascolomyces articulosus</name>
    <dbReference type="NCBI Taxonomy" id="60185"/>
    <lineage>
        <taxon>Eukaryota</taxon>
        <taxon>Fungi</taxon>
        <taxon>Fungi incertae sedis</taxon>
        <taxon>Mucoromycota</taxon>
        <taxon>Mucoromycotina</taxon>
        <taxon>Mucoromycetes</taxon>
        <taxon>Mucorales</taxon>
        <taxon>Lichtheimiaceae</taxon>
        <taxon>Phascolomyces</taxon>
    </lineage>
</organism>